<dbReference type="Gene3D" id="3.20.10.10">
    <property type="entry name" value="D-amino Acid Aminotransferase, subunit A, domain 2"/>
    <property type="match status" value="1"/>
</dbReference>
<dbReference type="OrthoDB" id="9805628at2"/>
<evidence type="ECO:0000256" key="4">
    <source>
        <dbReference type="ARBA" id="ARBA00009320"/>
    </source>
</evidence>
<dbReference type="EC" id="2.6.1.42" evidence="5"/>
<evidence type="ECO:0000313" key="9">
    <source>
        <dbReference type="EMBL" id="QDU38828.1"/>
    </source>
</evidence>
<dbReference type="InterPro" id="IPR001544">
    <property type="entry name" value="Aminotrans_IV"/>
</dbReference>
<evidence type="ECO:0000256" key="5">
    <source>
        <dbReference type="ARBA" id="ARBA00013053"/>
    </source>
</evidence>
<comment type="similarity">
    <text evidence="4">Belongs to the class-IV pyridoxal-phosphate-dependent aminotransferase family.</text>
</comment>
<keyword evidence="10" id="KW-1185">Reference proteome</keyword>
<dbReference type="GO" id="GO:0052656">
    <property type="term" value="F:L-isoleucine-2-oxoglutarate transaminase activity"/>
    <property type="evidence" value="ECO:0007669"/>
    <property type="project" value="RHEA"/>
</dbReference>
<dbReference type="Pfam" id="PF01063">
    <property type="entry name" value="Aminotran_4"/>
    <property type="match status" value="1"/>
</dbReference>
<dbReference type="Gene3D" id="3.30.470.10">
    <property type="match status" value="1"/>
</dbReference>
<gene>
    <name evidence="9" type="primary">ilvE_2</name>
    <name evidence="9" type="ORF">Mal4_31580</name>
</gene>
<dbReference type="GO" id="GO:0046394">
    <property type="term" value="P:carboxylic acid biosynthetic process"/>
    <property type="evidence" value="ECO:0007669"/>
    <property type="project" value="UniProtKB-ARBA"/>
</dbReference>
<keyword evidence="9" id="KW-0032">Aminotransferase</keyword>
<dbReference type="PANTHER" id="PTHR42743">
    <property type="entry name" value="AMINO-ACID AMINOTRANSFERASE"/>
    <property type="match status" value="1"/>
</dbReference>
<organism evidence="9 10">
    <name type="scientific">Maioricimonas rarisocia</name>
    <dbReference type="NCBI Taxonomy" id="2528026"/>
    <lineage>
        <taxon>Bacteria</taxon>
        <taxon>Pseudomonadati</taxon>
        <taxon>Planctomycetota</taxon>
        <taxon>Planctomycetia</taxon>
        <taxon>Planctomycetales</taxon>
        <taxon>Planctomycetaceae</taxon>
        <taxon>Maioricimonas</taxon>
    </lineage>
</organism>
<comment type="pathway">
    <text evidence="1">Amino-acid biosynthesis; L-isoleucine biosynthesis; L-isoleucine from 2-oxobutanoate: step 4/4.</text>
</comment>
<accession>A0A517Z8L6</accession>
<dbReference type="InterPro" id="IPR043131">
    <property type="entry name" value="BCAT-like_N"/>
</dbReference>
<sequence length="308" mass="33666">MPDPIAWLNGTLVPFAEARLPVWDLGIVQGATVTDMIRTFRLRPFRLEQHLNRLRRSLAEVGFGISQSDDDLETIVNRLIEANAIPDEPLLDLGVVIFVTGGPQAMYAQGLQESDDPTICVHTFPLAFDRWAAKYEEGQSLVIPEIAQVPAGILNPQIKYRSRLHWYLADRAARSKVPGASALLLDLDGFITETNSGNVAIVEGDRIVAPSVGKVLEGVSLEWIFELAGSLGLHCRREDIDVERLTAADEVFVTSTTYCLLPVTRVDGVDVGDGRPGRVARRLLSAWSSCVGVDIVRQAESGGKGQQV</sequence>
<dbReference type="RefSeq" id="WP_145370078.1">
    <property type="nucleotide sequence ID" value="NZ_CP036275.1"/>
</dbReference>
<evidence type="ECO:0000256" key="2">
    <source>
        <dbReference type="ARBA" id="ARBA00004931"/>
    </source>
</evidence>
<dbReference type="SUPFAM" id="SSF56752">
    <property type="entry name" value="D-aminoacid aminotransferase-like PLP-dependent enzymes"/>
    <property type="match status" value="1"/>
</dbReference>
<comment type="pathway">
    <text evidence="3">Amino-acid biosynthesis; L-leucine biosynthesis; L-leucine from 3-methyl-2-oxobutanoate: step 4/4.</text>
</comment>
<dbReference type="InterPro" id="IPR036038">
    <property type="entry name" value="Aminotransferase-like"/>
</dbReference>
<evidence type="ECO:0000256" key="7">
    <source>
        <dbReference type="ARBA" id="ARBA00048798"/>
    </source>
</evidence>
<evidence type="ECO:0000256" key="8">
    <source>
        <dbReference type="ARBA" id="ARBA00049229"/>
    </source>
</evidence>
<dbReference type="InterPro" id="IPR043132">
    <property type="entry name" value="BCAT-like_C"/>
</dbReference>
<dbReference type="GO" id="GO:0052655">
    <property type="term" value="F:L-valine-2-oxoglutarate transaminase activity"/>
    <property type="evidence" value="ECO:0007669"/>
    <property type="project" value="RHEA"/>
</dbReference>
<proteinExistence type="inferred from homology"/>
<keyword evidence="9" id="KW-0808">Transferase</keyword>
<protein>
    <recommendedName>
        <fullName evidence="5">branched-chain-amino-acid transaminase</fullName>
        <ecNumber evidence="5">2.6.1.42</ecNumber>
    </recommendedName>
</protein>
<evidence type="ECO:0000256" key="3">
    <source>
        <dbReference type="ARBA" id="ARBA00005072"/>
    </source>
</evidence>
<dbReference type="InterPro" id="IPR050571">
    <property type="entry name" value="Class-IV_PLP-Dep_Aminotrnsfr"/>
</dbReference>
<comment type="pathway">
    <text evidence="2">Amino-acid biosynthesis; L-valine biosynthesis; L-valine from pyruvate: step 4/4.</text>
</comment>
<name>A0A517Z8L6_9PLAN</name>
<reference evidence="9 10" key="1">
    <citation type="submission" date="2019-02" db="EMBL/GenBank/DDBJ databases">
        <title>Deep-cultivation of Planctomycetes and their phenomic and genomic characterization uncovers novel biology.</title>
        <authorList>
            <person name="Wiegand S."/>
            <person name="Jogler M."/>
            <person name="Boedeker C."/>
            <person name="Pinto D."/>
            <person name="Vollmers J."/>
            <person name="Rivas-Marin E."/>
            <person name="Kohn T."/>
            <person name="Peeters S.H."/>
            <person name="Heuer A."/>
            <person name="Rast P."/>
            <person name="Oberbeckmann S."/>
            <person name="Bunk B."/>
            <person name="Jeske O."/>
            <person name="Meyerdierks A."/>
            <person name="Storesund J.E."/>
            <person name="Kallscheuer N."/>
            <person name="Luecker S."/>
            <person name="Lage O.M."/>
            <person name="Pohl T."/>
            <person name="Merkel B.J."/>
            <person name="Hornburger P."/>
            <person name="Mueller R.-W."/>
            <person name="Bruemmer F."/>
            <person name="Labrenz M."/>
            <person name="Spormann A.M."/>
            <person name="Op den Camp H."/>
            <person name="Overmann J."/>
            <person name="Amann R."/>
            <person name="Jetten M.S.M."/>
            <person name="Mascher T."/>
            <person name="Medema M.H."/>
            <person name="Devos D.P."/>
            <person name="Kaster A.-K."/>
            <person name="Ovreas L."/>
            <person name="Rohde M."/>
            <person name="Galperin M.Y."/>
            <person name="Jogler C."/>
        </authorList>
    </citation>
    <scope>NUCLEOTIDE SEQUENCE [LARGE SCALE GENOMIC DNA]</scope>
    <source>
        <strain evidence="9 10">Mal4</strain>
    </source>
</reference>
<evidence type="ECO:0000256" key="1">
    <source>
        <dbReference type="ARBA" id="ARBA00004824"/>
    </source>
</evidence>
<dbReference type="Proteomes" id="UP000320496">
    <property type="component" value="Chromosome"/>
</dbReference>
<comment type="catalytic activity">
    <reaction evidence="6">
        <text>L-valine + 2-oxoglutarate = 3-methyl-2-oxobutanoate + L-glutamate</text>
        <dbReference type="Rhea" id="RHEA:24813"/>
        <dbReference type="ChEBI" id="CHEBI:11851"/>
        <dbReference type="ChEBI" id="CHEBI:16810"/>
        <dbReference type="ChEBI" id="CHEBI:29985"/>
        <dbReference type="ChEBI" id="CHEBI:57762"/>
        <dbReference type="EC" id="2.6.1.42"/>
    </reaction>
</comment>
<comment type="catalytic activity">
    <reaction evidence="7">
        <text>L-isoleucine + 2-oxoglutarate = (S)-3-methyl-2-oxopentanoate + L-glutamate</text>
        <dbReference type="Rhea" id="RHEA:24801"/>
        <dbReference type="ChEBI" id="CHEBI:16810"/>
        <dbReference type="ChEBI" id="CHEBI:29985"/>
        <dbReference type="ChEBI" id="CHEBI:35146"/>
        <dbReference type="ChEBI" id="CHEBI:58045"/>
        <dbReference type="EC" id="2.6.1.42"/>
    </reaction>
</comment>
<dbReference type="GO" id="GO:0052654">
    <property type="term" value="F:L-leucine-2-oxoglutarate transaminase activity"/>
    <property type="evidence" value="ECO:0007669"/>
    <property type="project" value="RHEA"/>
</dbReference>
<comment type="catalytic activity">
    <reaction evidence="8">
        <text>L-leucine + 2-oxoglutarate = 4-methyl-2-oxopentanoate + L-glutamate</text>
        <dbReference type="Rhea" id="RHEA:18321"/>
        <dbReference type="ChEBI" id="CHEBI:16810"/>
        <dbReference type="ChEBI" id="CHEBI:17865"/>
        <dbReference type="ChEBI" id="CHEBI:29985"/>
        <dbReference type="ChEBI" id="CHEBI:57427"/>
        <dbReference type="EC" id="2.6.1.42"/>
    </reaction>
</comment>
<evidence type="ECO:0000313" key="10">
    <source>
        <dbReference type="Proteomes" id="UP000320496"/>
    </source>
</evidence>
<dbReference type="AlphaFoldDB" id="A0A517Z8L6"/>
<dbReference type="KEGG" id="mri:Mal4_31580"/>
<dbReference type="PANTHER" id="PTHR42743:SF11">
    <property type="entry name" value="AMINODEOXYCHORISMATE LYASE"/>
    <property type="match status" value="1"/>
</dbReference>
<dbReference type="EMBL" id="CP036275">
    <property type="protein sequence ID" value="QDU38828.1"/>
    <property type="molecule type" value="Genomic_DNA"/>
</dbReference>
<evidence type="ECO:0000256" key="6">
    <source>
        <dbReference type="ARBA" id="ARBA00048212"/>
    </source>
</evidence>